<dbReference type="Gene3D" id="3.30.160.60">
    <property type="entry name" value="Classic Zinc Finger"/>
    <property type="match status" value="1"/>
</dbReference>
<dbReference type="PROSITE" id="PS00028">
    <property type="entry name" value="ZINC_FINGER_C2H2_1"/>
    <property type="match status" value="2"/>
</dbReference>
<dbReference type="PROSITE" id="PS50157">
    <property type="entry name" value="ZINC_FINGER_C2H2_2"/>
    <property type="match status" value="2"/>
</dbReference>
<dbReference type="Proteomes" id="UP000029725">
    <property type="component" value="Unassembled WGS sequence"/>
</dbReference>
<keyword evidence="1" id="KW-0862">Zinc</keyword>
<feature type="domain" description="C2H2-type" evidence="3">
    <location>
        <begin position="166"/>
        <end position="196"/>
    </location>
</feature>
<dbReference type="RefSeq" id="XP_013238642.1">
    <property type="nucleotide sequence ID" value="XM_013383188.1"/>
</dbReference>
<keyword evidence="1" id="KW-0479">Metal-binding</keyword>
<proteinExistence type="predicted"/>
<keyword evidence="1" id="KW-0863">Zinc-finger</keyword>
<evidence type="ECO:0000313" key="5">
    <source>
        <dbReference type="Proteomes" id="UP000029725"/>
    </source>
</evidence>
<sequence length="253" mass="27479">MSSPPPPAPPPSAVAREPDPHAAHSDYSTDYASVRRQEPLAINPNANATSQALRQQASAGAILKRVPPRSSLAPPAASLSDLPGAPALVYKCPITGCERIFATKLALKRHFQVYQHEAIFDGPLESVLVVNPPPMSSEGSDELMSATNAALPKSASPLAKVLPKLYKCPVLQCLERFPTENELAAHWRYMHPTLKGSLGEWSNLLYEFDGISLTPVEHPATYLKEIEGRNSMILSKQTRMPTKSGSSTPFSRY</sequence>
<evidence type="ECO:0000313" key="4">
    <source>
        <dbReference type="EMBL" id="KGG52215.1"/>
    </source>
</evidence>
<protein>
    <recommendedName>
        <fullName evidence="3">C2H2-type domain-containing protein</fullName>
    </recommendedName>
</protein>
<dbReference type="SMART" id="SM00355">
    <property type="entry name" value="ZnF_C2H2"/>
    <property type="match status" value="2"/>
</dbReference>
<dbReference type="AlphaFoldDB" id="A0A098VTB4"/>
<evidence type="ECO:0000256" key="1">
    <source>
        <dbReference type="PROSITE-ProRule" id="PRU00042"/>
    </source>
</evidence>
<reference evidence="4 5" key="1">
    <citation type="submission" date="2014-04" db="EMBL/GenBank/DDBJ databases">
        <title>A new species of microsporidia sheds light on the evolution of extreme parasitism.</title>
        <authorList>
            <person name="Haag K.L."/>
            <person name="James T.Y."/>
            <person name="Larsson R."/>
            <person name="Schaer T.M."/>
            <person name="Refardt D."/>
            <person name="Pombert J.-F."/>
            <person name="Ebert D."/>
        </authorList>
    </citation>
    <scope>NUCLEOTIDE SEQUENCE [LARGE SCALE GENOMIC DNA]</scope>
    <source>
        <strain evidence="4 5">UGP3</strain>
        <tissue evidence="4">Spores</tissue>
    </source>
</reference>
<evidence type="ECO:0000256" key="2">
    <source>
        <dbReference type="SAM" id="MobiDB-lite"/>
    </source>
</evidence>
<evidence type="ECO:0000259" key="3">
    <source>
        <dbReference type="PROSITE" id="PS50157"/>
    </source>
</evidence>
<comment type="caution">
    <text evidence="4">The sequence shown here is derived from an EMBL/GenBank/DDBJ whole genome shotgun (WGS) entry which is preliminary data.</text>
</comment>
<accession>A0A098VTB4</accession>
<gene>
    <name evidence="4" type="ORF">DI09_1p650</name>
</gene>
<keyword evidence="5" id="KW-1185">Reference proteome</keyword>
<dbReference type="HOGENOM" id="CLU_1098721_0_0_1"/>
<name>A0A098VTB4_9MICR</name>
<dbReference type="EMBL" id="JMKJ01000111">
    <property type="protein sequence ID" value="KGG52215.1"/>
    <property type="molecule type" value="Genomic_DNA"/>
</dbReference>
<dbReference type="GO" id="GO:0008270">
    <property type="term" value="F:zinc ion binding"/>
    <property type="evidence" value="ECO:0007669"/>
    <property type="project" value="UniProtKB-KW"/>
</dbReference>
<dbReference type="InterPro" id="IPR013087">
    <property type="entry name" value="Znf_C2H2_type"/>
</dbReference>
<feature type="region of interest" description="Disordered" evidence="2">
    <location>
        <begin position="1"/>
        <end position="30"/>
    </location>
</feature>
<feature type="domain" description="C2H2-type" evidence="3">
    <location>
        <begin position="90"/>
        <end position="119"/>
    </location>
</feature>
<feature type="compositionally biased region" description="Pro residues" evidence="2">
    <location>
        <begin position="1"/>
        <end position="12"/>
    </location>
</feature>
<dbReference type="GeneID" id="25258957"/>
<organism evidence="4 5">
    <name type="scientific">Mitosporidium daphniae</name>
    <dbReference type="NCBI Taxonomy" id="1485682"/>
    <lineage>
        <taxon>Eukaryota</taxon>
        <taxon>Fungi</taxon>
        <taxon>Fungi incertae sedis</taxon>
        <taxon>Microsporidia</taxon>
        <taxon>Mitosporidium</taxon>
    </lineage>
</organism>
<dbReference type="VEuPathDB" id="MicrosporidiaDB:DI09_1p650"/>